<proteinExistence type="predicted"/>
<dbReference type="EMBL" id="JAVRRG010000152">
    <property type="protein sequence ID" value="KAK5080281.1"/>
    <property type="molecule type" value="Genomic_DNA"/>
</dbReference>
<keyword evidence="2" id="KW-0812">Transmembrane</keyword>
<dbReference type="SUPFAM" id="SSF89372">
    <property type="entry name" value="Fucose-specific lectin"/>
    <property type="match status" value="1"/>
</dbReference>
<evidence type="ECO:0000313" key="4">
    <source>
        <dbReference type="Proteomes" id="UP001345013"/>
    </source>
</evidence>
<dbReference type="Gene3D" id="2.120.10.70">
    <property type="entry name" value="Fucose-specific lectin"/>
    <property type="match status" value="1"/>
</dbReference>
<keyword evidence="2" id="KW-0472">Membrane</keyword>
<dbReference type="Proteomes" id="UP001345013">
    <property type="component" value="Unassembled WGS sequence"/>
</dbReference>
<protein>
    <recommendedName>
        <fullName evidence="5">Fucose-specific lectin</fullName>
    </recommendedName>
</protein>
<feature type="compositionally biased region" description="Basic and acidic residues" evidence="1">
    <location>
        <begin position="1"/>
        <end position="20"/>
    </location>
</feature>
<evidence type="ECO:0000313" key="3">
    <source>
        <dbReference type="EMBL" id="KAK5080281.1"/>
    </source>
</evidence>
<gene>
    <name evidence="3" type="ORF">LTR24_008562</name>
</gene>
<comment type="caution">
    <text evidence="3">The sequence shown here is derived from an EMBL/GenBank/DDBJ whole genome shotgun (WGS) entry which is preliminary data.</text>
</comment>
<feature type="region of interest" description="Disordered" evidence="1">
    <location>
        <begin position="1"/>
        <end position="43"/>
    </location>
</feature>
<keyword evidence="4" id="KW-1185">Reference proteome</keyword>
<sequence length="476" mass="52614">MDARHEKHTQVLQAHTEDKSSSTTSKQTDDHDEVAEQEHRQNRLSNYSFSNLPEVVPVDTYDGKVVVPHDDKETVANHEKEIVLVENLPIPFDEERGKEAVPFATESPLFQKSQPVKGRLNRSLCGVRARWILLGLALFVLSIVVLGVGLGVGLQSGGAQKAQENRQSGAFSGTKIALVTQTFATDQQGGSEENLVMYFQHWTGQIRWMRLGNNDIDNTNIIREVWAGNNTQGWATGPLSYMSVSPMDDDQVGMVACWYGPTDPEKYAEGFATTTNATRLAIRLVYAKDTTTFHEMSYRGDTQIWTSEQTLPNLNGHATPACYNRGQGTVDYLMVVDLQNRINVYWRDTDTGLTNTTSHPINQWTNASIAISNLEDSATLGYTKYLYAQDRNDKLIRAYNVSFAAENTTLDTNSGFVVQGSPGLPSTGLGVTARPDLASGGDDVLALYQTDGSDISYYEREADGISWNSANIRIPP</sequence>
<evidence type="ECO:0008006" key="5">
    <source>
        <dbReference type="Google" id="ProtNLM"/>
    </source>
</evidence>
<name>A0ABR0JZI0_9EURO</name>
<evidence type="ECO:0000256" key="1">
    <source>
        <dbReference type="SAM" id="MobiDB-lite"/>
    </source>
</evidence>
<organism evidence="3 4">
    <name type="scientific">Lithohypha guttulata</name>
    <dbReference type="NCBI Taxonomy" id="1690604"/>
    <lineage>
        <taxon>Eukaryota</taxon>
        <taxon>Fungi</taxon>
        <taxon>Dikarya</taxon>
        <taxon>Ascomycota</taxon>
        <taxon>Pezizomycotina</taxon>
        <taxon>Eurotiomycetes</taxon>
        <taxon>Chaetothyriomycetidae</taxon>
        <taxon>Chaetothyriales</taxon>
        <taxon>Trichomeriaceae</taxon>
        <taxon>Lithohypha</taxon>
    </lineage>
</organism>
<accession>A0ABR0JZI0</accession>
<feature type="transmembrane region" description="Helical" evidence="2">
    <location>
        <begin position="131"/>
        <end position="154"/>
    </location>
</feature>
<reference evidence="3 4" key="1">
    <citation type="submission" date="2023-08" db="EMBL/GenBank/DDBJ databases">
        <title>Black Yeasts Isolated from many extreme environments.</title>
        <authorList>
            <person name="Coleine C."/>
            <person name="Stajich J.E."/>
            <person name="Selbmann L."/>
        </authorList>
    </citation>
    <scope>NUCLEOTIDE SEQUENCE [LARGE SCALE GENOMIC DNA]</scope>
    <source>
        <strain evidence="3 4">CCFEE 5885</strain>
    </source>
</reference>
<evidence type="ECO:0000256" key="2">
    <source>
        <dbReference type="SAM" id="Phobius"/>
    </source>
</evidence>
<keyword evidence="2" id="KW-1133">Transmembrane helix</keyword>